<gene>
    <name evidence="5" type="ORF">D7318_22025</name>
    <name evidence="4" type="ORF">D7319_23165</name>
</gene>
<keyword evidence="2" id="KW-0812">Transmembrane</keyword>
<dbReference type="Pfam" id="PF11992">
    <property type="entry name" value="TgpA_N"/>
    <property type="match status" value="1"/>
</dbReference>
<dbReference type="EMBL" id="RBDY01000019">
    <property type="protein sequence ID" value="RKN18485.1"/>
    <property type="molecule type" value="Genomic_DNA"/>
</dbReference>
<feature type="transmembrane region" description="Helical" evidence="2">
    <location>
        <begin position="623"/>
        <end position="645"/>
    </location>
</feature>
<reference evidence="6 7" key="1">
    <citation type="submission" date="2018-09" db="EMBL/GenBank/DDBJ databases">
        <title>Streptomyces sp. nov. DS1-2, an endophytic actinomycete isolated from roots of Dendrobium scabrilingue.</title>
        <authorList>
            <person name="Kuncharoen N."/>
            <person name="Kudo T."/>
            <person name="Ohkuma M."/>
            <person name="Yuki M."/>
            <person name="Tanasupawat S."/>
        </authorList>
    </citation>
    <scope>NUCLEOTIDE SEQUENCE [LARGE SCALE GENOMIC DNA]</scope>
    <source>
        <strain evidence="4 7">AZ1-7</strain>
        <strain evidence="5 6">DS1-2</strain>
    </source>
</reference>
<feature type="transmembrane region" description="Helical" evidence="2">
    <location>
        <begin position="31"/>
        <end position="51"/>
    </location>
</feature>
<feature type="transmembrane region" description="Helical" evidence="2">
    <location>
        <begin position="117"/>
        <end position="136"/>
    </location>
</feature>
<evidence type="ECO:0000256" key="1">
    <source>
        <dbReference type="SAM" id="MobiDB-lite"/>
    </source>
</evidence>
<organism evidence="4 7">
    <name type="scientific">Streptomyces radicis</name>
    <dbReference type="NCBI Taxonomy" id="1750517"/>
    <lineage>
        <taxon>Bacteria</taxon>
        <taxon>Bacillati</taxon>
        <taxon>Actinomycetota</taxon>
        <taxon>Actinomycetes</taxon>
        <taxon>Kitasatosporales</taxon>
        <taxon>Streptomycetaceae</taxon>
        <taxon>Streptomyces</taxon>
    </lineage>
</organism>
<dbReference type="SUPFAM" id="SSF54001">
    <property type="entry name" value="Cysteine proteinases"/>
    <property type="match status" value="1"/>
</dbReference>
<dbReference type="Pfam" id="PF01841">
    <property type="entry name" value="Transglut_core"/>
    <property type="match status" value="1"/>
</dbReference>
<evidence type="ECO:0000256" key="2">
    <source>
        <dbReference type="SAM" id="Phobius"/>
    </source>
</evidence>
<dbReference type="InterPro" id="IPR038765">
    <property type="entry name" value="Papain-like_cys_pep_sf"/>
</dbReference>
<feature type="compositionally biased region" description="Acidic residues" evidence="1">
    <location>
        <begin position="570"/>
        <end position="583"/>
    </location>
</feature>
<comment type="caution">
    <text evidence="4">The sequence shown here is derived from an EMBL/GenBank/DDBJ whole genome shotgun (WGS) entry which is preliminary data.</text>
</comment>
<keyword evidence="6" id="KW-1185">Reference proteome</keyword>
<feature type="region of interest" description="Disordered" evidence="1">
    <location>
        <begin position="548"/>
        <end position="615"/>
    </location>
</feature>
<dbReference type="SMART" id="SM00460">
    <property type="entry name" value="TGc"/>
    <property type="match status" value="1"/>
</dbReference>
<feature type="transmembrane region" description="Helical" evidence="2">
    <location>
        <begin position="58"/>
        <end position="77"/>
    </location>
</feature>
<dbReference type="AlphaFoldDB" id="A0A3A9W9W5"/>
<keyword evidence="2" id="KW-0472">Membrane</keyword>
<dbReference type="OrthoDB" id="9804023at2"/>
<dbReference type="PROSITE" id="PS51257">
    <property type="entry name" value="PROKAR_LIPOPROTEIN"/>
    <property type="match status" value="1"/>
</dbReference>
<dbReference type="Proteomes" id="UP000275024">
    <property type="component" value="Unassembled WGS sequence"/>
</dbReference>
<dbReference type="PANTHER" id="PTHR42736">
    <property type="entry name" value="PROTEIN-GLUTAMINE GAMMA-GLUTAMYLTRANSFERASE"/>
    <property type="match status" value="1"/>
</dbReference>
<feature type="transmembrane region" description="Helical" evidence="2">
    <location>
        <begin position="143"/>
        <end position="161"/>
    </location>
</feature>
<feature type="transmembrane region" description="Helical" evidence="2">
    <location>
        <begin position="226"/>
        <end position="247"/>
    </location>
</feature>
<dbReference type="PANTHER" id="PTHR42736:SF1">
    <property type="entry name" value="PROTEIN-GLUTAMINE GAMMA-GLUTAMYLTRANSFERASE"/>
    <property type="match status" value="1"/>
</dbReference>
<evidence type="ECO:0000313" key="7">
    <source>
        <dbReference type="Proteomes" id="UP000275024"/>
    </source>
</evidence>
<dbReference type="InterPro" id="IPR002931">
    <property type="entry name" value="Transglutaminase-like"/>
</dbReference>
<dbReference type="Gene3D" id="3.10.620.30">
    <property type="match status" value="1"/>
</dbReference>
<dbReference type="RefSeq" id="WP_120698952.1">
    <property type="nucleotide sequence ID" value="NZ_RBDX01000022.1"/>
</dbReference>
<accession>A0A3A9W9W5</accession>
<name>A0A3A9W9W5_9ACTN</name>
<sequence length="793" mass="83824">MDSRIRMACAAWVATLAAACALLPLIDGSDWMVQVAILSATQTGIGVLMRWRGMAMPLTVAVQALASLLMLTVVSAAEYAVGGLLPGPAAFDRFGRLLSAGAEDIGRYVVPAPATEGIRLMVFGGVLLIGLLVDVLAVPMRSAAAAGLPLLALYSVAAGVAQDASSWPYFVTAAAGYLVLLLAEGRERLGTWGRFFGGPGHGRPMGPRDTVLGAGPRARAGRRIGAVSLGVAALAPALLPSLGGGLLDLDGEGGTGGGGGSVSSVNPVVALQDQLNQPADREILRYRTNSPSPDEMYLRLVALDDFTGEEWLSSRWHTPVPGGPWGVNGLGPDVETSQVTTSIAASESYAQSSLPVPYPAEWIETTGGWSFDSGSQTLVSNDSGLSASGRDYEVNHLLVEPTADQLARAPRPRTDIAQHYTRVPDNLPPEVRETALEVTGDARNDHARAVALQEWFTGSGGFAYDTEVESGSGTEAIVNFLEQREGFCVHFAFTMAAMARTLDIPAQVAVGFTPGTRMPGGTYSVGIHNAHAWPELYFEGIGWVRFEPTPGQGNAPDHTRPDYAAPDQDGPSDPEVPEPEPSEAEPTPTPTAPDRCDPAVDGACGPQEPITLDSEDQAGLPGWWAALWLGGGGLVLALLGGPLLWRTRARAGRLAQGAGSLAAWRELKDTAWDHGVPPQSWETPRQAGERLVRVTGLDEEAAAAVLRVATAVEEELYAPPGARREERGLAHDVRTATAGLRAGASRAERWRAVLLPRSAIWVTRLLAERRAALVGRLRARSGRITARFARRRA</sequence>
<evidence type="ECO:0000313" key="5">
    <source>
        <dbReference type="EMBL" id="RKN18485.1"/>
    </source>
</evidence>
<dbReference type="InterPro" id="IPR052901">
    <property type="entry name" value="Bact_TGase-like"/>
</dbReference>
<keyword evidence="2" id="KW-1133">Transmembrane helix</keyword>
<feature type="transmembrane region" description="Helical" evidence="2">
    <location>
        <begin position="167"/>
        <end position="185"/>
    </location>
</feature>
<protein>
    <submittedName>
        <fullName evidence="4">Transglutaminase</fullName>
    </submittedName>
</protein>
<dbReference type="EMBL" id="RBDX01000022">
    <property type="protein sequence ID" value="RKN06164.1"/>
    <property type="molecule type" value="Genomic_DNA"/>
</dbReference>
<dbReference type="InterPro" id="IPR021878">
    <property type="entry name" value="TgpA_N"/>
</dbReference>
<evidence type="ECO:0000313" key="4">
    <source>
        <dbReference type="EMBL" id="RKN06164.1"/>
    </source>
</evidence>
<dbReference type="Proteomes" id="UP000268652">
    <property type="component" value="Unassembled WGS sequence"/>
</dbReference>
<proteinExistence type="predicted"/>
<evidence type="ECO:0000313" key="6">
    <source>
        <dbReference type="Proteomes" id="UP000268652"/>
    </source>
</evidence>
<evidence type="ECO:0000259" key="3">
    <source>
        <dbReference type="SMART" id="SM00460"/>
    </source>
</evidence>
<feature type="domain" description="Transglutaminase-like" evidence="3">
    <location>
        <begin position="480"/>
        <end position="550"/>
    </location>
</feature>